<sequence>MTRAVLSLGSNLGDRLAHLRTAIVTLGDAVRVVSGVYETPPWGDADQPAYLNAVLLAEEPAATAVDWLARARAAERAAGRVRDPRRRFGPRTLDVDVVAVWDDAGEPVLSDDPELTLPHPRAHLRAFVLRPWIDIQPYGKLPGHGWLTDLLNAEPVAGDALELGARPDLTLESTS</sequence>
<dbReference type="EC" id="2.7.6.3" evidence="3"/>
<keyword evidence="7" id="KW-0067">ATP-binding</keyword>
<dbReference type="EMBL" id="CP118615">
    <property type="protein sequence ID" value="WDZ85703.1"/>
    <property type="molecule type" value="Genomic_DNA"/>
</dbReference>
<dbReference type="Pfam" id="PF01288">
    <property type="entry name" value="HPPK"/>
    <property type="match status" value="1"/>
</dbReference>
<dbReference type="InterPro" id="IPR000550">
    <property type="entry name" value="Hppk"/>
</dbReference>
<keyword evidence="4 10" id="KW-0808">Transferase</keyword>
<keyword evidence="6" id="KW-0418">Kinase</keyword>
<evidence type="ECO:0000256" key="3">
    <source>
        <dbReference type="ARBA" id="ARBA00013253"/>
    </source>
</evidence>
<evidence type="ECO:0000313" key="11">
    <source>
        <dbReference type="Proteomes" id="UP001219605"/>
    </source>
</evidence>
<accession>A0ABY7ZUJ0</accession>
<evidence type="ECO:0000259" key="9">
    <source>
        <dbReference type="PROSITE" id="PS00794"/>
    </source>
</evidence>
<protein>
    <recommendedName>
        <fullName evidence="3">2-amino-4-hydroxy-6-hydroxymethyldihydropteridine diphosphokinase</fullName>
        <ecNumber evidence="3">2.7.6.3</ecNumber>
    </recommendedName>
</protein>
<evidence type="ECO:0000256" key="4">
    <source>
        <dbReference type="ARBA" id="ARBA00022679"/>
    </source>
</evidence>
<feature type="domain" description="7,8-dihydro-6-hydroxymethylpterin-pyrophosphokinase" evidence="9">
    <location>
        <begin position="87"/>
        <end position="98"/>
    </location>
</feature>
<dbReference type="PANTHER" id="PTHR43071:SF1">
    <property type="entry name" value="2-AMINO-4-HYDROXY-6-HYDROXYMETHYLDIHYDROPTERIDINE PYROPHOSPHOKINASE"/>
    <property type="match status" value="1"/>
</dbReference>
<dbReference type="GO" id="GO:0003848">
    <property type="term" value="F:2-amino-4-hydroxy-6-hydroxymethyldihydropteridine diphosphokinase activity"/>
    <property type="evidence" value="ECO:0007669"/>
    <property type="project" value="UniProtKB-EC"/>
</dbReference>
<dbReference type="SUPFAM" id="SSF55083">
    <property type="entry name" value="6-hydroxymethyl-7,8-dihydropterin pyrophosphokinase, HPPK"/>
    <property type="match status" value="1"/>
</dbReference>
<dbReference type="RefSeq" id="WP_275032445.1">
    <property type="nucleotide sequence ID" value="NZ_CP118615.1"/>
</dbReference>
<name>A0ABY7ZUJ0_9ACTN</name>
<keyword evidence="8" id="KW-0289">Folate biosynthesis</keyword>
<dbReference type="InterPro" id="IPR035907">
    <property type="entry name" value="Hppk_sf"/>
</dbReference>
<evidence type="ECO:0000256" key="8">
    <source>
        <dbReference type="ARBA" id="ARBA00022909"/>
    </source>
</evidence>
<dbReference type="Proteomes" id="UP001219605">
    <property type="component" value="Chromosome"/>
</dbReference>
<dbReference type="PROSITE" id="PS00794">
    <property type="entry name" value="HPPK"/>
    <property type="match status" value="1"/>
</dbReference>
<keyword evidence="5" id="KW-0547">Nucleotide-binding</keyword>
<evidence type="ECO:0000256" key="2">
    <source>
        <dbReference type="ARBA" id="ARBA00005051"/>
    </source>
</evidence>
<evidence type="ECO:0000256" key="6">
    <source>
        <dbReference type="ARBA" id="ARBA00022777"/>
    </source>
</evidence>
<keyword evidence="11" id="KW-1185">Reference proteome</keyword>
<comment type="pathway">
    <text evidence="2">Cofactor biosynthesis; tetrahydrofolate biosynthesis; 2-amino-4-hydroxy-6-hydroxymethyl-7,8-dihydropteridine diphosphate from 7,8-dihydroneopterin triphosphate: step 4/4.</text>
</comment>
<organism evidence="10 11">
    <name type="scientific">Micromonospora cathayae</name>
    <dbReference type="NCBI Taxonomy" id="3028804"/>
    <lineage>
        <taxon>Bacteria</taxon>
        <taxon>Bacillati</taxon>
        <taxon>Actinomycetota</taxon>
        <taxon>Actinomycetes</taxon>
        <taxon>Micromonosporales</taxon>
        <taxon>Micromonosporaceae</taxon>
        <taxon>Micromonospora</taxon>
    </lineage>
</organism>
<dbReference type="PANTHER" id="PTHR43071">
    <property type="entry name" value="2-AMINO-4-HYDROXY-6-HYDROXYMETHYLDIHYDROPTERIDINE PYROPHOSPHOKINASE"/>
    <property type="match status" value="1"/>
</dbReference>
<evidence type="ECO:0000256" key="1">
    <source>
        <dbReference type="ARBA" id="ARBA00000198"/>
    </source>
</evidence>
<reference evidence="10 11" key="1">
    <citation type="submission" date="2023-02" db="EMBL/GenBank/DDBJ databases">
        <authorList>
            <person name="Mo P."/>
        </authorList>
    </citation>
    <scope>NUCLEOTIDE SEQUENCE [LARGE SCALE GENOMIC DNA]</scope>
    <source>
        <strain evidence="10 11">HUAS 3</strain>
    </source>
</reference>
<dbReference type="Gene3D" id="3.30.70.560">
    <property type="entry name" value="7,8-Dihydro-6-hydroxymethylpterin-pyrophosphokinase HPPK"/>
    <property type="match status" value="1"/>
</dbReference>
<evidence type="ECO:0000256" key="7">
    <source>
        <dbReference type="ARBA" id="ARBA00022840"/>
    </source>
</evidence>
<dbReference type="CDD" id="cd00483">
    <property type="entry name" value="HPPK"/>
    <property type="match status" value="1"/>
</dbReference>
<dbReference type="NCBIfam" id="TIGR01498">
    <property type="entry name" value="folK"/>
    <property type="match status" value="1"/>
</dbReference>
<gene>
    <name evidence="10" type="primary">folK</name>
    <name evidence="10" type="ORF">PVK37_04435</name>
</gene>
<proteinExistence type="predicted"/>
<evidence type="ECO:0000313" key="10">
    <source>
        <dbReference type="EMBL" id="WDZ85703.1"/>
    </source>
</evidence>
<evidence type="ECO:0000256" key="5">
    <source>
        <dbReference type="ARBA" id="ARBA00022741"/>
    </source>
</evidence>
<comment type="catalytic activity">
    <reaction evidence="1">
        <text>6-hydroxymethyl-7,8-dihydropterin + ATP = (7,8-dihydropterin-6-yl)methyl diphosphate + AMP + H(+)</text>
        <dbReference type="Rhea" id="RHEA:11412"/>
        <dbReference type="ChEBI" id="CHEBI:15378"/>
        <dbReference type="ChEBI" id="CHEBI:30616"/>
        <dbReference type="ChEBI" id="CHEBI:44841"/>
        <dbReference type="ChEBI" id="CHEBI:72950"/>
        <dbReference type="ChEBI" id="CHEBI:456215"/>
        <dbReference type="EC" id="2.7.6.3"/>
    </reaction>
</comment>